<dbReference type="RefSeq" id="WP_188217369.1">
    <property type="nucleotide sequence ID" value="NZ_BAABGH010000002.1"/>
</dbReference>
<reference evidence="2" key="2">
    <citation type="submission" date="2020-09" db="EMBL/GenBank/DDBJ databases">
        <authorList>
            <person name="Wu Z."/>
        </authorList>
    </citation>
    <scope>NUCLEOTIDE SEQUENCE</scope>
    <source>
        <strain evidence="2">SC17</strain>
    </source>
</reference>
<dbReference type="GO" id="GO:0090313">
    <property type="term" value="P:regulation of protein targeting to membrane"/>
    <property type="evidence" value="ECO:0007669"/>
    <property type="project" value="TreeGrafter"/>
</dbReference>
<dbReference type="InterPro" id="IPR052894">
    <property type="entry name" value="AsmA-related"/>
</dbReference>
<keyword evidence="1" id="KW-0472">Membrane</keyword>
<dbReference type="PANTHER" id="PTHR30441">
    <property type="entry name" value="DUF748 DOMAIN-CONTAINING PROTEIN"/>
    <property type="match status" value="1"/>
</dbReference>
<sequence length="991" mass="111090">MKTWIKRLSIALLSLIVFVFIVIAIALNIIITPEKITPKALELLNQDLLGKVDCERIEVTYFSSFPKFSLQLTNGALLPNKTFYKQDTLIAFKKARVNLSVIGLLQKSKKAVHSIELNSPKLFFYVDSLGNSNWNNLAKTTPDTTKATKTKKPIKASEIYVPEITITQAEAHAIDGLSKMNYDVENLNLSIKSKTTKTGLRLNVEKSSDHIALSQPGKHPYSLDHVTVASKLELTFADTLLTIKNSEVSINDIHFENEGYVQFFPHHKKIKVNINSELSTKSLKNIANTIPPRFLSQEGLKAKGSISLKTHTEGIYSKDSFPVVNTYFKLDNGSIAYKTFKGEIEDMNADIHTYINLNSPKESFSEIKTLNILGTGINIDVSGNIKQLTQQPIIDIQSKADINFNTITNNFPVHPSIKLQGSIHSNILAEFNTADLEDFHFNKVNLDALLEVNNLVLSSQKDSVLVSSENINLKIHKGEDAHKSLTATVSVNTTAAKYKQWLDTSMKQVSMDFKAVDKPTTLPEFKADIALQHFEMQATDSIYSYIKTLNMDAQFIPKTENLSAHMISEIVTDSVTLSQKTAFVTIMGAQTQLKVRKTPNNLWEPSGNLSFKSIYAHAPEYVYNLKTSQSGIAFVNDDITLNRTKINFGDTDMTLTGELKHARGFQNGELVTANLKVESNFTDANQLMTALAPPETGEIVTVKDEVVIDSVKAAHVTPGKRIFRIPKQCDFKFSTYVKAFRMGFINMNEIKGDMTVKDGVVNMNNINLTTLSANMDAYMKYNPKSNTEASLDFRFYISKIDMNKINDVVPVMDTLFPAIKSFEGKADFRIKGNVLLNENLDFKLPSLRGVAALKARNIMVVNDPAFNDVAKVISFKPKQKNPVKTFDVEIEFKEGEVDILPALLEVDKYRIALGGVQRLDMSYDYHVSVLKSPIPIKMGVDISGSNFSEHHIKLVKAKYKYYFTDKERLIKKADASVFEHKERILKTLDFN</sequence>
<dbReference type="PANTHER" id="PTHR30441:SF8">
    <property type="entry name" value="DUF748 DOMAIN-CONTAINING PROTEIN"/>
    <property type="match status" value="1"/>
</dbReference>
<accession>A0A8J6QB52</accession>
<keyword evidence="1" id="KW-0812">Transmembrane</keyword>
<protein>
    <recommendedName>
        <fullName evidence="4">AsmA-like C-terminal domain-containing protein</fullName>
    </recommendedName>
</protein>
<reference evidence="2" key="1">
    <citation type="journal article" date="2013" name="Int. J. Syst. Evol. Microbiol.">
        <title>Aestuariibaculum suncheonense gen. nov., sp. nov., a marine bacterium of the family Flavobacteriaceae isolated from a tidal flat and emended descriptions of the genera Gaetbulibacter and Tamlana.</title>
        <authorList>
            <person name="Jeong S.H."/>
            <person name="Park M.S."/>
            <person name="Jin H.M."/>
            <person name="Lee K."/>
            <person name="Park W."/>
            <person name="Jeon C.O."/>
        </authorList>
    </citation>
    <scope>NUCLEOTIDE SEQUENCE</scope>
    <source>
        <strain evidence="2">SC17</strain>
    </source>
</reference>
<gene>
    <name evidence="2" type="ORF">ICJ84_15680</name>
</gene>
<keyword evidence="3" id="KW-1185">Reference proteome</keyword>
<feature type="transmembrane region" description="Helical" evidence="1">
    <location>
        <begin position="12"/>
        <end position="31"/>
    </location>
</feature>
<dbReference type="EMBL" id="JACVXC010000008">
    <property type="protein sequence ID" value="MBD0836876.1"/>
    <property type="molecule type" value="Genomic_DNA"/>
</dbReference>
<dbReference type="Proteomes" id="UP000602057">
    <property type="component" value="Unassembled WGS sequence"/>
</dbReference>
<evidence type="ECO:0000313" key="2">
    <source>
        <dbReference type="EMBL" id="MBD0836876.1"/>
    </source>
</evidence>
<evidence type="ECO:0000313" key="3">
    <source>
        <dbReference type="Proteomes" id="UP000602057"/>
    </source>
</evidence>
<name>A0A8J6QB52_9FLAO</name>
<dbReference type="GO" id="GO:0005886">
    <property type="term" value="C:plasma membrane"/>
    <property type="evidence" value="ECO:0007669"/>
    <property type="project" value="TreeGrafter"/>
</dbReference>
<comment type="caution">
    <text evidence="2">The sequence shown here is derived from an EMBL/GenBank/DDBJ whole genome shotgun (WGS) entry which is preliminary data.</text>
</comment>
<evidence type="ECO:0000256" key="1">
    <source>
        <dbReference type="SAM" id="Phobius"/>
    </source>
</evidence>
<dbReference type="AlphaFoldDB" id="A0A8J6QB52"/>
<organism evidence="2 3">
    <name type="scientific">Aestuariibaculum suncheonense</name>
    <dbReference type="NCBI Taxonomy" id="1028745"/>
    <lineage>
        <taxon>Bacteria</taxon>
        <taxon>Pseudomonadati</taxon>
        <taxon>Bacteroidota</taxon>
        <taxon>Flavobacteriia</taxon>
        <taxon>Flavobacteriales</taxon>
        <taxon>Flavobacteriaceae</taxon>
    </lineage>
</organism>
<keyword evidence="1" id="KW-1133">Transmembrane helix</keyword>
<evidence type="ECO:0008006" key="4">
    <source>
        <dbReference type="Google" id="ProtNLM"/>
    </source>
</evidence>
<proteinExistence type="predicted"/>